<comment type="caution">
    <text evidence="3">The sequence shown here is derived from an EMBL/GenBank/DDBJ whole genome shotgun (WGS) entry which is preliminary data.</text>
</comment>
<dbReference type="PANTHER" id="PTHR46825">
    <property type="entry name" value="D-ALANYL-D-ALANINE-CARBOXYPEPTIDASE/ENDOPEPTIDASE AMPH"/>
    <property type="match status" value="1"/>
</dbReference>
<reference evidence="3" key="1">
    <citation type="submission" date="2021-01" db="EMBL/GenBank/DDBJ databases">
        <title>Whole genome shotgun sequence of Planobispora rosea NBRC 15558.</title>
        <authorList>
            <person name="Komaki H."/>
            <person name="Tamura T."/>
        </authorList>
    </citation>
    <scope>NUCLEOTIDE SEQUENCE</scope>
    <source>
        <strain evidence="3">NBRC 15558</strain>
    </source>
</reference>
<dbReference type="PANTHER" id="PTHR46825:SF7">
    <property type="entry name" value="D-ALANYL-D-ALANINE CARBOXYPEPTIDASE"/>
    <property type="match status" value="1"/>
</dbReference>
<accession>A0A8J3WCF3</accession>
<feature type="chain" id="PRO_5035278490" evidence="1">
    <location>
        <begin position="35"/>
        <end position="436"/>
    </location>
</feature>
<gene>
    <name evidence="3" type="ORF">Pro02_32970</name>
</gene>
<protein>
    <submittedName>
        <fullName evidence="3">Hydrolase</fullName>
    </submittedName>
</protein>
<evidence type="ECO:0000313" key="3">
    <source>
        <dbReference type="EMBL" id="GIH84889.1"/>
    </source>
</evidence>
<dbReference type="InterPro" id="IPR050491">
    <property type="entry name" value="AmpC-like"/>
</dbReference>
<dbReference type="GO" id="GO:0016787">
    <property type="term" value="F:hydrolase activity"/>
    <property type="evidence" value="ECO:0007669"/>
    <property type="project" value="UniProtKB-KW"/>
</dbReference>
<dbReference type="Gene3D" id="3.40.710.10">
    <property type="entry name" value="DD-peptidase/beta-lactamase superfamily"/>
    <property type="match status" value="1"/>
</dbReference>
<evidence type="ECO:0000313" key="4">
    <source>
        <dbReference type="Proteomes" id="UP000655044"/>
    </source>
</evidence>
<feature type="domain" description="Beta-lactamase-related" evidence="2">
    <location>
        <begin position="67"/>
        <end position="364"/>
    </location>
</feature>
<organism evidence="3 4">
    <name type="scientific">Planobispora rosea</name>
    <dbReference type="NCBI Taxonomy" id="35762"/>
    <lineage>
        <taxon>Bacteria</taxon>
        <taxon>Bacillati</taxon>
        <taxon>Actinomycetota</taxon>
        <taxon>Actinomycetes</taxon>
        <taxon>Streptosporangiales</taxon>
        <taxon>Streptosporangiaceae</taxon>
        <taxon>Planobispora</taxon>
    </lineage>
</organism>
<feature type="signal peptide" evidence="1">
    <location>
        <begin position="1"/>
        <end position="34"/>
    </location>
</feature>
<name>A0A8J3WCF3_PLARO</name>
<sequence>MLGAMTMCRFGTSASRLAAATLAAALFAASPAAATADATAEGGLDRQRLRQTLDAVHEAGMYGIHSNVVDGRRRWKGAAGIADVETRRPMRPEMVHRAGSVTKSFVAVAVLQQVGKGTIELDAPVGRYLPDVIPGERGRRITVRMLLNHTSHIANHIEVLFPTVGSLDANRFRTFLPEELARAGLGAPATGQPGATPGVYSNTNFVIAGLLLEKVTGMSAERYITDHVFRKAGLRHTWFPRTPYLPGPSSKAYEALFGFFDPPKDYSVYNMSWGWTSAAAVSTMEDLNRFFRLLLRGELLDAALLAEMRKTVSIRSLSGAVIDYGLGIFPLDLPCGRFWGHDGSVPGMQTFAFSDADGGRRFAFGINLRNYQQLDENGSPVAHAIDFAIGDHLLEAACGPGTGAAAKAARTDPVGMAEVISVISATGTPRADSSTD</sequence>
<evidence type="ECO:0000259" key="2">
    <source>
        <dbReference type="Pfam" id="PF00144"/>
    </source>
</evidence>
<dbReference type="Pfam" id="PF00144">
    <property type="entry name" value="Beta-lactamase"/>
    <property type="match status" value="1"/>
</dbReference>
<keyword evidence="4" id="KW-1185">Reference proteome</keyword>
<dbReference type="EMBL" id="BOOI01000028">
    <property type="protein sequence ID" value="GIH84889.1"/>
    <property type="molecule type" value="Genomic_DNA"/>
</dbReference>
<dbReference type="InterPro" id="IPR001466">
    <property type="entry name" value="Beta-lactam-related"/>
</dbReference>
<dbReference type="InterPro" id="IPR012338">
    <property type="entry name" value="Beta-lactam/transpept-like"/>
</dbReference>
<evidence type="ECO:0000256" key="1">
    <source>
        <dbReference type="SAM" id="SignalP"/>
    </source>
</evidence>
<dbReference type="Proteomes" id="UP000655044">
    <property type="component" value="Unassembled WGS sequence"/>
</dbReference>
<proteinExistence type="predicted"/>
<keyword evidence="1" id="KW-0732">Signal</keyword>
<keyword evidence="3" id="KW-0378">Hydrolase</keyword>
<dbReference type="AlphaFoldDB" id="A0A8J3WCF3"/>
<dbReference type="SUPFAM" id="SSF56601">
    <property type="entry name" value="beta-lactamase/transpeptidase-like"/>
    <property type="match status" value="1"/>
</dbReference>